<sequence length="310" mass="35834">MCGYCVERSALDILNKDIRGNLSKDDLGYSLGRYFYLRETPNFISALDRLRRSLAQKKQILFPEVPPIVVLYRGLEVLLQQGFESPLYQQLLKRPLYRDAIVAACSDQQRKAFDLATNGLAIKHLGLLYDAETYFWGERSTQLRVLAQVLPSCRNLIKHYISWWLEGKLQNKNDLSKGSDAEAYHRFDLLSRALYFSVLMVGSCLGGKKMLLAIAQTSPAETPAIEGKDLWLQRVAALKLYDLEGFNSYCKHVTNLRATHYYYINQMRSFSMEQKQFLQDEVRRLPDADSTDDFIRMSSWLREELDGEEK</sequence>
<gene>
    <name evidence="1" type="ORF">KJB30_02640</name>
</gene>
<protein>
    <submittedName>
        <fullName evidence="1">Uncharacterized protein</fullName>
    </submittedName>
</protein>
<comment type="caution">
    <text evidence="1">The sequence shown here is derived from an EMBL/GenBank/DDBJ whole genome shotgun (WGS) entry which is preliminary data.</text>
</comment>
<dbReference type="EMBL" id="JAHDYS010000002">
    <property type="protein sequence ID" value="MBT1070672.1"/>
    <property type="molecule type" value="Genomic_DNA"/>
</dbReference>
<keyword evidence="2" id="KW-1185">Reference proteome</keyword>
<evidence type="ECO:0000313" key="1">
    <source>
        <dbReference type="EMBL" id="MBT1070672.1"/>
    </source>
</evidence>
<proteinExistence type="predicted"/>
<dbReference type="Proteomes" id="UP000784128">
    <property type="component" value="Unassembled WGS sequence"/>
</dbReference>
<accession>A0ABS5U4U4</accession>
<evidence type="ECO:0000313" key="2">
    <source>
        <dbReference type="Proteomes" id="UP000784128"/>
    </source>
</evidence>
<dbReference type="RefSeq" id="WP_214296386.1">
    <property type="nucleotide sequence ID" value="NZ_JAHDYS010000002.1"/>
</dbReference>
<organism evidence="1 2">
    <name type="scientific">Pelotalea chapellei</name>
    <dbReference type="NCBI Taxonomy" id="44671"/>
    <lineage>
        <taxon>Bacteria</taxon>
        <taxon>Pseudomonadati</taxon>
        <taxon>Thermodesulfobacteriota</taxon>
        <taxon>Desulfuromonadia</taxon>
        <taxon>Geobacterales</taxon>
        <taxon>Geobacteraceae</taxon>
        <taxon>Pelotalea</taxon>
    </lineage>
</organism>
<name>A0ABS5U4U4_9BACT</name>
<reference evidence="1 2" key="1">
    <citation type="submission" date="2021-05" db="EMBL/GenBank/DDBJ databases">
        <title>The draft genome of Geobacter chapellei DSM 13688.</title>
        <authorList>
            <person name="Xu Z."/>
            <person name="Masuda Y."/>
            <person name="Itoh H."/>
            <person name="Senoo K."/>
        </authorList>
    </citation>
    <scope>NUCLEOTIDE SEQUENCE [LARGE SCALE GENOMIC DNA]</scope>
    <source>
        <strain evidence="1 2">DSM 13688</strain>
    </source>
</reference>